<protein>
    <recommendedName>
        <fullName evidence="1">N-acetyltransferase domain-containing protein</fullName>
    </recommendedName>
</protein>
<keyword evidence="3" id="KW-1185">Reference proteome</keyword>
<dbReference type="SUPFAM" id="SSF55729">
    <property type="entry name" value="Acyl-CoA N-acyltransferases (Nat)"/>
    <property type="match status" value="1"/>
</dbReference>
<comment type="caution">
    <text evidence="2">The sequence shown here is derived from an EMBL/GenBank/DDBJ whole genome shotgun (WGS) entry which is preliminary data.</text>
</comment>
<dbReference type="InterPro" id="IPR000182">
    <property type="entry name" value="GNAT_dom"/>
</dbReference>
<dbReference type="Proteomes" id="UP000619534">
    <property type="component" value="Unassembled WGS sequence"/>
</dbReference>
<organism evidence="2 3">
    <name type="scientific">Thalassobacillus devorans</name>
    <dbReference type="NCBI Taxonomy" id="279813"/>
    <lineage>
        <taxon>Bacteria</taxon>
        <taxon>Bacillati</taxon>
        <taxon>Bacillota</taxon>
        <taxon>Bacilli</taxon>
        <taxon>Bacillales</taxon>
        <taxon>Bacillaceae</taxon>
        <taxon>Thalassobacillus</taxon>
    </lineage>
</organism>
<reference evidence="3" key="1">
    <citation type="journal article" date="2019" name="Int. J. Syst. Evol. Microbiol.">
        <title>The Global Catalogue of Microorganisms (GCM) 10K type strain sequencing project: providing services to taxonomists for standard genome sequencing and annotation.</title>
        <authorList>
            <consortium name="The Broad Institute Genomics Platform"/>
            <consortium name="The Broad Institute Genome Sequencing Center for Infectious Disease"/>
            <person name="Wu L."/>
            <person name="Ma J."/>
        </authorList>
    </citation>
    <scope>NUCLEOTIDE SEQUENCE [LARGE SCALE GENOMIC DNA]</scope>
    <source>
        <strain evidence="3">CCM 7282</strain>
    </source>
</reference>
<feature type="domain" description="N-acetyltransferase" evidence="1">
    <location>
        <begin position="94"/>
        <end position="231"/>
    </location>
</feature>
<dbReference type="Pfam" id="PF00583">
    <property type="entry name" value="Acetyltransf_1"/>
    <property type="match status" value="1"/>
</dbReference>
<gene>
    <name evidence="2" type="ORF">GCM10007216_36020</name>
</gene>
<dbReference type="InterPro" id="IPR016181">
    <property type="entry name" value="Acyl_CoA_acyltransferase"/>
</dbReference>
<dbReference type="EMBL" id="BMCJ01000008">
    <property type="protein sequence ID" value="GGD02115.1"/>
    <property type="molecule type" value="Genomic_DNA"/>
</dbReference>
<evidence type="ECO:0000313" key="3">
    <source>
        <dbReference type="Proteomes" id="UP000619534"/>
    </source>
</evidence>
<name>A0ABQ1PRY2_9BACI</name>
<evidence type="ECO:0000259" key="1">
    <source>
        <dbReference type="PROSITE" id="PS51186"/>
    </source>
</evidence>
<dbReference type="PROSITE" id="PS51186">
    <property type="entry name" value="GNAT"/>
    <property type="match status" value="1"/>
</dbReference>
<sequence>MIAMTNYLREAPWDRRNFGMDTYEVTSPEEEALKETDETPGHFTLKVDPMVNKEPILEHGFFYADTLITPVCKKDQLVTFSENQFGITRDGSFDTIVSFSEGAFKMGRYHRDFHVKTETAEQRYINWLRDLYEAGQVMFLTYEGEIAAYYAYQDNSILLIGMDEKLRGKGLAKPLVSKACEVLFSYGHEELKTSVSAINFPSMQMFYSLGFKMKRAVDVYHKWNADVSDGV</sequence>
<evidence type="ECO:0000313" key="2">
    <source>
        <dbReference type="EMBL" id="GGD02115.1"/>
    </source>
</evidence>
<accession>A0ABQ1PRY2</accession>
<dbReference type="Gene3D" id="3.40.630.30">
    <property type="match status" value="1"/>
</dbReference>
<proteinExistence type="predicted"/>